<proteinExistence type="predicted"/>
<evidence type="ECO:0000256" key="6">
    <source>
        <dbReference type="ARBA" id="ARBA00022683"/>
    </source>
</evidence>
<dbReference type="InterPro" id="IPR036878">
    <property type="entry name" value="Glu_permease_IIB"/>
</dbReference>
<dbReference type="Pfam" id="PF02378">
    <property type="entry name" value="PTS_EIIC"/>
    <property type="match status" value="1"/>
</dbReference>
<dbReference type="PANTHER" id="PTHR30175:SF1">
    <property type="entry name" value="PTS SYSTEM ARBUTIN-, CELLOBIOSE-, AND SALICIN-SPECIFIC EIIBC COMPONENT-RELATED"/>
    <property type="match status" value="1"/>
</dbReference>
<dbReference type="Proteomes" id="UP000242243">
    <property type="component" value="Unassembled WGS sequence"/>
</dbReference>
<dbReference type="STRING" id="306540.SAMN05421839_12428"/>
<dbReference type="AlphaFoldDB" id="A0A1I5QTG7"/>
<dbReference type="FunFam" id="3.30.1360.60:FF:000001">
    <property type="entry name" value="PTS system glucose-specific IIBC component PtsG"/>
    <property type="match status" value="1"/>
</dbReference>
<feature type="domain" description="PTS EIIC type-1" evidence="15">
    <location>
        <begin position="104"/>
        <end position="458"/>
    </location>
</feature>
<dbReference type="GO" id="GO:0090589">
    <property type="term" value="F:protein-phosphocysteine-trehalose phosphotransferase system transporter activity"/>
    <property type="evidence" value="ECO:0007669"/>
    <property type="project" value="TreeGrafter"/>
</dbReference>
<dbReference type="InterPro" id="IPR011297">
    <property type="entry name" value="PTS_IIABC_b_glu"/>
</dbReference>
<dbReference type="PROSITE" id="PS01035">
    <property type="entry name" value="PTS_EIIB_TYPE_1_CYS"/>
    <property type="match status" value="1"/>
</dbReference>
<dbReference type="InterPro" id="IPR013013">
    <property type="entry name" value="PTS_EIIC_1"/>
</dbReference>
<dbReference type="GO" id="GO:0016301">
    <property type="term" value="F:kinase activity"/>
    <property type="evidence" value="ECO:0007669"/>
    <property type="project" value="UniProtKB-KW"/>
</dbReference>
<feature type="domain" description="PTS EIIA type-1" evidence="13">
    <location>
        <begin position="492"/>
        <end position="596"/>
    </location>
</feature>
<keyword evidence="9 12" id="KW-1133">Transmembrane helix</keyword>
<evidence type="ECO:0000259" key="13">
    <source>
        <dbReference type="PROSITE" id="PS51093"/>
    </source>
</evidence>
<keyword evidence="2" id="KW-0813">Transport</keyword>
<reference evidence="17 18" key="1">
    <citation type="submission" date="2016-10" db="EMBL/GenBank/DDBJ databases">
        <authorList>
            <person name="de Groot N.N."/>
        </authorList>
    </citation>
    <scope>NUCLEOTIDE SEQUENCE [LARGE SCALE GENOMIC DNA]</scope>
    <source>
        <strain evidence="17 18">DSM 17073</strain>
    </source>
</reference>
<feature type="transmembrane region" description="Helical" evidence="12">
    <location>
        <begin position="425"/>
        <end position="448"/>
    </location>
</feature>
<dbReference type="InterPro" id="IPR011055">
    <property type="entry name" value="Dup_hybrid_motif"/>
</dbReference>
<evidence type="ECO:0000256" key="11">
    <source>
        <dbReference type="PROSITE-ProRule" id="PRU00421"/>
    </source>
</evidence>
<dbReference type="OrthoDB" id="9769191at2"/>
<comment type="subcellular location">
    <subcellularLocation>
        <location evidence="1">Cell membrane</location>
        <topology evidence="1">Multi-pass membrane protein</topology>
    </subcellularLocation>
</comment>
<feature type="active site" description="Phosphocysteine intermediate; for EIIB activity" evidence="11">
    <location>
        <position position="26"/>
    </location>
</feature>
<dbReference type="InterPro" id="IPR003352">
    <property type="entry name" value="PTS_EIIC"/>
</dbReference>
<evidence type="ECO:0000259" key="14">
    <source>
        <dbReference type="PROSITE" id="PS51098"/>
    </source>
</evidence>
<feature type="transmembrane region" description="Helical" evidence="12">
    <location>
        <begin position="288"/>
        <end position="312"/>
    </location>
</feature>
<feature type="transmembrane region" description="Helical" evidence="12">
    <location>
        <begin position="103"/>
        <end position="136"/>
    </location>
</feature>
<dbReference type="Gene3D" id="3.30.1360.60">
    <property type="entry name" value="Glucose permease domain IIB"/>
    <property type="match status" value="1"/>
</dbReference>
<keyword evidence="4" id="KW-0762">Sugar transport</keyword>
<evidence type="ECO:0000313" key="17">
    <source>
        <dbReference type="EMBL" id="SFP49503.1"/>
    </source>
</evidence>
<dbReference type="PROSITE" id="PS51093">
    <property type="entry name" value="PTS_EIIA_TYPE_1"/>
    <property type="match status" value="1"/>
</dbReference>
<keyword evidence="19" id="KW-1185">Reference proteome</keyword>
<dbReference type="SUPFAM" id="SSF51261">
    <property type="entry name" value="Duplicated hybrid motif"/>
    <property type="match status" value="1"/>
</dbReference>
<dbReference type="Pfam" id="PF00367">
    <property type="entry name" value="PTS_EIIB"/>
    <property type="match status" value="1"/>
</dbReference>
<keyword evidence="7 12" id="KW-0812">Transmembrane</keyword>
<sequence>MDNKKIATKTIELVGGEKNVLRLTHCFTRLRFVVKDESKVNLAELNKLDGVLKAQNNGGQTQVIVGDRVAAVYGEIIKMTNIRTEDTEENNKKNDDNWFNKAIQIIVGIFTPIMPAVAGAGLINGLVTLLIATGLIDPESGLITILSMVGNSVIYFLPFFLAIGAARVFKTKEPLAMALAAGLMHPDILNLAPAFNSTESVTMDFLGLPLPIVNYSSSVIPIILAVWVLSHVYKVVDKVVPSFLKIVLTPVLVLVIMVPFELIALAPIGTYLGNLISSGVNNFFDVGGVISGAVLGFFRPILVMFGAHYSLIPIQVQQIGEQGFTLLMTSALAANFAQAGAALGVFFIAKNKTTKSLAATSSFTATFGITEPAIYGVNLKFKKPFFAGSISAAIVAGFFMLVNAKTVSPGVPGLLSLTNNTADKFIYIIIGVIAAFAIACVLTIVAGIDEENDEESNTKTKNKDGSKQYIDNSTEIFSPIEGKVQDLSKVEDKVFSQNLMGKGVAIIPSEGKVFAPFEGEVVTVLNSKHAIGIKSKSGVELLIHVGIDTTNLNGLHFTSHVEKGDTIKQGDLMLEFDIEAIKEKGYSVITPVIVTNSDDYLDIVLTPTELVNNSNKIMTTFL</sequence>
<feature type="transmembrane region" description="Helical" evidence="12">
    <location>
        <begin position="243"/>
        <end position="268"/>
    </location>
</feature>
<dbReference type="PROSITE" id="PS51103">
    <property type="entry name" value="PTS_EIIC_TYPE_1"/>
    <property type="match status" value="1"/>
</dbReference>
<evidence type="ECO:0000313" key="18">
    <source>
        <dbReference type="Proteomes" id="UP000242243"/>
    </source>
</evidence>
<dbReference type="NCBIfam" id="TIGR00830">
    <property type="entry name" value="PTBA"/>
    <property type="match status" value="1"/>
</dbReference>
<evidence type="ECO:0000256" key="9">
    <source>
        <dbReference type="ARBA" id="ARBA00022989"/>
    </source>
</evidence>
<dbReference type="GO" id="GO:0009401">
    <property type="term" value="P:phosphoenolpyruvate-dependent sugar phosphotransferase system"/>
    <property type="evidence" value="ECO:0007669"/>
    <property type="project" value="UniProtKB-KW"/>
</dbReference>
<evidence type="ECO:0000256" key="1">
    <source>
        <dbReference type="ARBA" id="ARBA00004651"/>
    </source>
</evidence>
<organism evidence="17 18">
    <name type="scientific">Halolactibacillus halophilus</name>
    <dbReference type="NCBI Taxonomy" id="306540"/>
    <lineage>
        <taxon>Bacteria</taxon>
        <taxon>Bacillati</taxon>
        <taxon>Bacillota</taxon>
        <taxon>Bacilli</taxon>
        <taxon>Bacillales</taxon>
        <taxon>Bacillaceae</taxon>
        <taxon>Halolactibacillus</taxon>
    </lineage>
</organism>
<dbReference type="Gene3D" id="2.70.70.10">
    <property type="entry name" value="Glucose Permease (Domain IIA)"/>
    <property type="match status" value="1"/>
</dbReference>
<feature type="domain" description="PTS EIIB type-1" evidence="14">
    <location>
        <begin position="4"/>
        <end position="86"/>
    </location>
</feature>
<dbReference type="NCBIfam" id="TIGR01995">
    <property type="entry name" value="PTS-II-ABC-beta"/>
    <property type="match status" value="1"/>
</dbReference>
<dbReference type="RefSeq" id="WP_089832556.1">
    <property type="nucleotide sequence ID" value="NZ_BJWI01000019.1"/>
</dbReference>
<keyword evidence="3" id="KW-1003">Cell membrane</keyword>
<evidence type="ECO:0000256" key="5">
    <source>
        <dbReference type="ARBA" id="ARBA00022679"/>
    </source>
</evidence>
<evidence type="ECO:0000256" key="8">
    <source>
        <dbReference type="ARBA" id="ARBA00022777"/>
    </source>
</evidence>
<evidence type="ECO:0000313" key="19">
    <source>
        <dbReference type="Proteomes" id="UP000321547"/>
    </source>
</evidence>
<dbReference type="Pfam" id="PF00358">
    <property type="entry name" value="PTS_EIIA_1"/>
    <property type="match status" value="1"/>
</dbReference>
<accession>A0A1I5QTG7</accession>
<dbReference type="InterPro" id="IPR050558">
    <property type="entry name" value="PTS_Sugar-Specific_Components"/>
</dbReference>
<keyword evidence="5" id="KW-0808">Transferase</keyword>
<dbReference type="EMBL" id="FOXC01000024">
    <property type="protein sequence ID" value="SFP49503.1"/>
    <property type="molecule type" value="Genomic_DNA"/>
</dbReference>
<keyword evidence="6" id="KW-0598">Phosphotransferase system</keyword>
<evidence type="ECO:0000313" key="16">
    <source>
        <dbReference type="EMBL" id="GEM01914.1"/>
    </source>
</evidence>
<dbReference type="GO" id="GO:0008982">
    <property type="term" value="F:protein-N(PI)-phosphohistidine-sugar phosphotransferase activity"/>
    <property type="evidence" value="ECO:0007669"/>
    <property type="project" value="InterPro"/>
</dbReference>
<name>A0A1I5QTG7_9BACI</name>
<evidence type="ECO:0000256" key="12">
    <source>
        <dbReference type="SAM" id="Phobius"/>
    </source>
</evidence>
<dbReference type="Proteomes" id="UP000321547">
    <property type="component" value="Unassembled WGS sequence"/>
</dbReference>
<dbReference type="EMBL" id="BJWI01000019">
    <property type="protein sequence ID" value="GEM01914.1"/>
    <property type="molecule type" value="Genomic_DNA"/>
</dbReference>
<gene>
    <name evidence="16" type="primary">bglP</name>
    <name evidence="16" type="ORF">HHA03_14460</name>
    <name evidence="17" type="ORF">SAMN05421839_12428</name>
</gene>
<feature type="transmembrane region" description="Helical" evidence="12">
    <location>
        <begin position="215"/>
        <end position="236"/>
    </location>
</feature>
<feature type="transmembrane region" description="Helical" evidence="12">
    <location>
        <begin position="385"/>
        <end position="404"/>
    </location>
</feature>
<reference evidence="16 19" key="2">
    <citation type="submission" date="2019-07" db="EMBL/GenBank/DDBJ databases">
        <title>Whole genome shotgun sequence of Halolactibacillus halophilus NBRC 100868.</title>
        <authorList>
            <person name="Hosoyama A."/>
            <person name="Uohara A."/>
            <person name="Ohji S."/>
            <person name="Ichikawa N."/>
        </authorList>
    </citation>
    <scope>NUCLEOTIDE SEQUENCE [LARGE SCALE GENOMIC DNA]</scope>
    <source>
        <strain evidence="16 19">NBRC 100868</strain>
    </source>
</reference>
<keyword evidence="10 12" id="KW-0472">Membrane</keyword>
<feature type="transmembrane region" description="Helical" evidence="12">
    <location>
        <begin position="142"/>
        <end position="163"/>
    </location>
</feature>
<keyword evidence="8" id="KW-0418">Kinase</keyword>
<dbReference type="FunFam" id="2.70.70.10:FF:000001">
    <property type="entry name" value="PTS system glucose-specific IIA component"/>
    <property type="match status" value="1"/>
</dbReference>
<evidence type="ECO:0000256" key="10">
    <source>
        <dbReference type="ARBA" id="ARBA00023136"/>
    </source>
</evidence>
<dbReference type="InterPro" id="IPR018113">
    <property type="entry name" value="PTrfase_EIIB_Cys"/>
</dbReference>
<dbReference type="PANTHER" id="PTHR30175">
    <property type="entry name" value="PHOSPHOTRANSFERASE SYSTEM TRANSPORT PROTEIN"/>
    <property type="match status" value="1"/>
</dbReference>
<dbReference type="SUPFAM" id="SSF55604">
    <property type="entry name" value="Glucose permease domain IIB"/>
    <property type="match status" value="1"/>
</dbReference>
<dbReference type="PROSITE" id="PS51098">
    <property type="entry name" value="PTS_EIIB_TYPE_1"/>
    <property type="match status" value="1"/>
</dbReference>
<protein>
    <submittedName>
        <fullName evidence="16">PTS system beta-glucoside-specific EIIBCA component</fullName>
    </submittedName>
    <submittedName>
        <fullName evidence="17">PTS system, beta-glucosides-specific IIC component</fullName>
    </submittedName>
</protein>
<dbReference type="CDD" id="cd00212">
    <property type="entry name" value="PTS_IIB_glc"/>
    <property type="match status" value="1"/>
</dbReference>
<dbReference type="InterPro" id="IPR001996">
    <property type="entry name" value="PTS_IIB_1"/>
</dbReference>
<evidence type="ECO:0000256" key="4">
    <source>
        <dbReference type="ARBA" id="ARBA00022597"/>
    </source>
</evidence>
<feature type="transmembrane region" description="Helical" evidence="12">
    <location>
        <begin position="324"/>
        <end position="349"/>
    </location>
</feature>
<evidence type="ECO:0000259" key="15">
    <source>
        <dbReference type="PROSITE" id="PS51103"/>
    </source>
</evidence>
<evidence type="ECO:0000256" key="7">
    <source>
        <dbReference type="ARBA" id="ARBA00022692"/>
    </source>
</evidence>
<dbReference type="InterPro" id="IPR001127">
    <property type="entry name" value="PTS_EIIA_1_perm"/>
</dbReference>
<evidence type="ECO:0000256" key="2">
    <source>
        <dbReference type="ARBA" id="ARBA00022448"/>
    </source>
</evidence>
<dbReference type="GO" id="GO:0005886">
    <property type="term" value="C:plasma membrane"/>
    <property type="evidence" value="ECO:0007669"/>
    <property type="project" value="UniProtKB-SubCell"/>
</dbReference>
<dbReference type="GO" id="GO:0015771">
    <property type="term" value="P:trehalose transport"/>
    <property type="evidence" value="ECO:0007669"/>
    <property type="project" value="TreeGrafter"/>
</dbReference>
<evidence type="ECO:0000256" key="3">
    <source>
        <dbReference type="ARBA" id="ARBA00022475"/>
    </source>
</evidence>